<dbReference type="PROSITE" id="PS51733">
    <property type="entry name" value="BPL_LPL_CATALYTIC"/>
    <property type="match status" value="1"/>
</dbReference>
<dbReference type="PATRIC" id="fig|1173022.3.peg.983"/>
<dbReference type="PANTHER" id="PTHR12835:SF5">
    <property type="entry name" value="BIOTIN--PROTEIN LIGASE"/>
    <property type="match status" value="1"/>
</dbReference>
<dbReference type="OrthoDB" id="9807064at2"/>
<dbReference type="eggNOG" id="COG0340">
    <property type="taxonomic scope" value="Bacteria"/>
</dbReference>
<dbReference type="Gene3D" id="3.30.930.10">
    <property type="entry name" value="Bira Bifunctional Protein, Domain 2"/>
    <property type="match status" value="1"/>
</dbReference>
<dbReference type="SUPFAM" id="SSF55681">
    <property type="entry name" value="Class II aaRS and biotin synthetases"/>
    <property type="match status" value="1"/>
</dbReference>
<evidence type="ECO:0000259" key="2">
    <source>
        <dbReference type="PROSITE" id="PS51733"/>
    </source>
</evidence>
<dbReference type="RefSeq" id="WP_015201944.1">
    <property type="nucleotide sequence ID" value="NC_019753.1"/>
</dbReference>
<evidence type="ECO:0000313" key="3">
    <source>
        <dbReference type="EMBL" id="AFZ11822.1"/>
    </source>
</evidence>
<proteinExistence type="predicted"/>
<sequence length="262" mass="28404">MPFDPQQLESLVGANQNQPLQLSFHIFETLSSTNHKLWELIDQGAEPGTVVIANQQTAGRGQWGRHWQSPEGGLYLSIAVAPNIPTANSAVLTFASAWGIATALRDHGIPVLLKWPNDLVLTGHKLGGILTQTRVHQGIITKAVIGVGINWANPVPETGINLISFFKNQAIQPIKSLEMLMLITIRGILSGYQNCLAEKLDVLLSSYLKLLINQEQSILIDGHLGRVVGVTPTGDLRVCLPSEKSPSEICLKPGTISLGYNK</sequence>
<dbReference type="PANTHER" id="PTHR12835">
    <property type="entry name" value="BIOTIN PROTEIN LIGASE"/>
    <property type="match status" value="1"/>
</dbReference>
<dbReference type="KEGG" id="cep:Cri9333_0907"/>
<dbReference type="GO" id="GO:0005737">
    <property type="term" value="C:cytoplasm"/>
    <property type="evidence" value="ECO:0007669"/>
    <property type="project" value="TreeGrafter"/>
</dbReference>
<evidence type="ECO:0000256" key="1">
    <source>
        <dbReference type="ARBA" id="ARBA00022598"/>
    </source>
</evidence>
<dbReference type="GO" id="GO:0004077">
    <property type="term" value="F:biotin--[biotin carboxyl-carrier protein] ligase activity"/>
    <property type="evidence" value="ECO:0007669"/>
    <property type="project" value="InterPro"/>
</dbReference>
<reference evidence="3 4" key="1">
    <citation type="submission" date="2012-06" db="EMBL/GenBank/DDBJ databases">
        <title>Finished chromosome of genome of Crinalium epipsammum PCC 9333.</title>
        <authorList>
            <consortium name="US DOE Joint Genome Institute"/>
            <person name="Gugger M."/>
            <person name="Coursin T."/>
            <person name="Rippka R."/>
            <person name="Tandeau De Marsac N."/>
            <person name="Huntemann M."/>
            <person name="Wei C.-L."/>
            <person name="Han J."/>
            <person name="Detter J.C."/>
            <person name="Han C."/>
            <person name="Tapia R."/>
            <person name="Davenport K."/>
            <person name="Daligault H."/>
            <person name="Erkkila T."/>
            <person name="Gu W."/>
            <person name="Munk A.C.C."/>
            <person name="Teshima H."/>
            <person name="Xu Y."/>
            <person name="Chain P."/>
            <person name="Chen A."/>
            <person name="Krypides N."/>
            <person name="Mavromatis K."/>
            <person name="Markowitz V."/>
            <person name="Szeto E."/>
            <person name="Ivanova N."/>
            <person name="Mikhailova N."/>
            <person name="Ovchinnikova G."/>
            <person name="Pagani I."/>
            <person name="Pati A."/>
            <person name="Goodwin L."/>
            <person name="Peters L."/>
            <person name="Pitluck S."/>
            <person name="Woyke T."/>
            <person name="Kerfeld C."/>
        </authorList>
    </citation>
    <scope>NUCLEOTIDE SEQUENCE [LARGE SCALE GENOMIC DNA]</scope>
    <source>
        <strain evidence="3 4">PCC 9333</strain>
    </source>
</reference>
<organism evidence="3 4">
    <name type="scientific">Crinalium epipsammum PCC 9333</name>
    <dbReference type="NCBI Taxonomy" id="1173022"/>
    <lineage>
        <taxon>Bacteria</taxon>
        <taxon>Bacillati</taxon>
        <taxon>Cyanobacteriota</taxon>
        <taxon>Cyanophyceae</taxon>
        <taxon>Gomontiellales</taxon>
        <taxon>Gomontiellaceae</taxon>
        <taxon>Crinalium</taxon>
    </lineage>
</organism>
<feature type="domain" description="BPL/LPL catalytic" evidence="2">
    <location>
        <begin position="14"/>
        <end position="204"/>
    </location>
</feature>
<dbReference type="Proteomes" id="UP000010472">
    <property type="component" value="Chromosome"/>
</dbReference>
<dbReference type="STRING" id="1173022.Cri9333_0907"/>
<dbReference type="InterPro" id="IPR004408">
    <property type="entry name" value="Biotin_CoA_COase_ligase"/>
</dbReference>
<gene>
    <name evidence="3" type="ORF">Cri9333_0907</name>
</gene>
<dbReference type="CDD" id="cd16442">
    <property type="entry name" value="BPL"/>
    <property type="match status" value="1"/>
</dbReference>
<dbReference type="EMBL" id="CP003620">
    <property type="protein sequence ID" value="AFZ11822.1"/>
    <property type="molecule type" value="Genomic_DNA"/>
</dbReference>
<accession>K9VWF6</accession>
<dbReference type="AlphaFoldDB" id="K9VWF6"/>
<dbReference type="Pfam" id="PF03099">
    <property type="entry name" value="BPL_LplA_LipB"/>
    <property type="match status" value="1"/>
</dbReference>
<dbReference type="InterPro" id="IPR004143">
    <property type="entry name" value="BPL_LPL_catalytic"/>
</dbReference>
<dbReference type="NCBIfam" id="TIGR00121">
    <property type="entry name" value="birA_ligase"/>
    <property type="match status" value="1"/>
</dbReference>
<dbReference type="InterPro" id="IPR045864">
    <property type="entry name" value="aa-tRNA-synth_II/BPL/LPL"/>
</dbReference>
<dbReference type="HOGENOM" id="CLU_051096_6_0_3"/>
<keyword evidence="4" id="KW-1185">Reference proteome</keyword>
<protein>
    <submittedName>
        <fullName evidence="3">Biotin/acetyl-CoA-carboxylase ligase</fullName>
    </submittedName>
</protein>
<name>K9VWF6_9CYAN</name>
<keyword evidence="1 3" id="KW-0436">Ligase</keyword>
<evidence type="ECO:0000313" key="4">
    <source>
        <dbReference type="Proteomes" id="UP000010472"/>
    </source>
</evidence>